<evidence type="ECO:0000256" key="8">
    <source>
        <dbReference type="ARBA" id="ARBA00023157"/>
    </source>
</evidence>
<reference evidence="14" key="1">
    <citation type="journal article" date="2014" name="Nat. Commun.">
        <title>The rainbow trout genome provides novel insights into evolution after whole-genome duplication in vertebrates.</title>
        <authorList>
            <person name="Berthelot C."/>
            <person name="Brunet F."/>
            <person name="Chalopin D."/>
            <person name="Juanchich A."/>
            <person name="Bernard M."/>
            <person name="Noel B."/>
            <person name="Bento P."/>
            <person name="Da Silva C."/>
            <person name="Labadie K."/>
            <person name="Alberti A."/>
            <person name="Aury J.M."/>
            <person name="Louis A."/>
            <person name="Dehais P."/>
            <person name="Bardou P."/>
            <person name="Montfort J."/>
            <person name="Klopp C."/>
            <person name="Cabau C."/>
            <person name="Gaspin C."/>
            <person name="Thorgaard G.H."/>
            <person name="Boussaha M."/>
            <person name="Quillet E."/>
            <person name="Guyomard R."/>
            <person name="Galiana D."/>
            <person name="Bobe J."/>
            <person name="Volff J.N."/>
            <person name="Genet C."/>
            <person name="Wincker P."/>
            <person name="Jaillon O."/>
            <person name="Roest Crollius H."/>
            <person name="Guiguen Y."/>
        </authorList>
    </citation>
    <scope>NUCLEOTIDE SEQUENCE [LARGE SCALE GENOMIC DNA]</scope>
</reference>
<dbReference type="PROSITE" id="PS51406">
    <property type="entry name" value="FIBRINOGEN_C_2"/>
    <property type="match status" value="1"/>
</dbReference>
<keyword evidence="9" id="KW-0245">EGF-like domain</keyword>
<evidence type="ECO:0008006" key="16">
    <source>
        <dbReference type="Google" id="ProtNLM"/>
    </source>
</evidence>
<dbReference type="AlphaFoldDB" id="A0A060X893"/>
<protein>
    <recommendedName>
        <fullName evidence="16">Contactin associated protein-like 5a</fullName>
    </recommendedName>
</protein>
<evidence type="ECO:0000256" key="3">
    <source>
        <dbReference type="ARBA" id="ARBA00022692"/>
    </source>
</evidence>
<feature type="domain" description="Fibrinogen C-terminal" evidence="13">
    <location>
        <begin position="470"/>
        <end position="522"/>
    </location>
</feature>
<feature type="domain" description="Laminin G" evidence="11">
    <location>
        <begin position="257"/>
        <end position="432"/>
    </location>
</feature>
<dbReference type="Gene3D" id="2.60.120.260">
    <property type="entry name" value="Galactose-binding domain-like"/>
    <property type="match status" value="1"/>
</dbReference>
<dbReference type="Proteomes" id="UP000193380">
    <property type="component" value="Unassembled WGS sequence"/>
</dbReference>
<dbReference type="InterPro" id="IPR000742">
    <property type="entry name" value="EGF"/>
</dbReference>
<evidence type="ECO:0000259" key="13">
    <source>
        <dbReference type="PROSITE" id="PS51406"/>
    </source>
</evidence>
<dbReference type="PROSITE" id="PS50026">
    <property type="entry name" value="EGF_3"/>
    <property type="match status" value="1"/>
</dbReference>
<dbReference type="SUPFAM" id="SSF49899">
    <property type="entry name" value="Concanavalin A-like lectins/glucanases"/>
    <property type="match status" value="2"/>
</dbReference>
<dbReference type="PROSITE" id="PS01286">
    <property type="entry name" value="FA58C_2"/>
    <property type="match status" value="1"/>
</dbReference>
<organism evidence="14 15">
    <name type="scientific">Oncorhynchus mykiss</name>
    <name type="common">Rainbow trout</name>
    <name type="synonym">Salmo gairdneri</name>
    <dbReference type="NCBI Taxonomy" id="8022"/>
    <lineage>
        <taxon>Eukaryota</taxon>
        <taxon>Metazoa</taxon>
        <taxon>Chordata</taxon>
        <taxon>Craniata</taxon>
        <taxon>Vertebrata</taxon>
        <taxon>Euteleostomi</taxon>
        <taxon>Actinopterygii</taxon>
        <taxon>Neopterygii</taxon>
        <taxon>Teleostei</taxon>
        <taxon>Protacanthopterygii</taxon>
        <taxon>Salmoniformes</taxon>
        <taxon>Salmonidae</taxon>
        <taxon>Salmoninae</taxon>
        <taxon>Oncorhynchus</taxon>
    </lineage>
</organism>
<evidence type="ECO:0000256" key="6">
    <source>
        <dbReference type="ARBA" id="ARBA00022989"/>
    </source>
</evidence>
<dbReference type="GO" id="GO:0016020">
    <property type="term" value="C:membrane"/>
    <property type="evidence" value="ECO:0007669"/>
    <property type="project" value="UniProtKB-SubCell"/>
</dbReference>
<dbReference type="InterPro" id="IPR050372">
    <property type="entry name" value="Neurexin-related_CASP"/>
</dbReference>
<feature type="domain" description="F5/8 type C" evidence="10">
    <location>
        <begin position="1"/>
        <end position="63"/>
    </location>
</feature>
<keyword evidence="4" id="KW-0732">Signal</keyword>
<feature type="domain" description="Laminin G" evidence="11">
    <location>
        <begin position="69"/>
        <end position="250"/>
    </location>
</feature>
<evidence type="ECO:0000259" key="11">
    <source>
        <dbReference type="PROSITE" id="PS50025"/>
    </source>
</evidence>
<evidence type="ECO:0000256" key="1">
    <source>
        <dbReference type="ARBA" id="ARBA00004479"/>
    </source>
</evidence>
<comment type="similarity">
    <text evidence="2">Belongs to the neurexin family.</text>
</comment>
<dbReference type="SUPFAM" id="SSF56496">
    <property type="entry name" value="Fibrinogen C-terminal domain-like"/>
    <property type="match status" value="1"/>
</dbReference>
<evidence type="ECO:0000256" key="9">
    <source>
        <dbReference type="PROSITE-ProRule" id="PRU00076"/>
    </source>
</evidence>
<dbReference type="Gene3D" id="2.60.120.1000">
    <property type="match status" value="1"/>
</dbReference>
<dbReference type="STRING" id="8022.A0A060X893"/>
<dbReference type="CDD" id="cd00054">
    <property type="entry name" value="EGF_CA"/>
    <property type="match status" value="1"/>
</dbReference>
<gene>
    <name evidence="14" type="ORF">GSONMT00000594001</name>
</gene>
<keyword evidence="7" id="KW-0472">Membrane</keyword>
<comment type="caution">
    <text evidence="9">Lacks conserved residue(s) required for the propagation of feature annotation.</text>
</comment>
<keyword evidence="3" id="KW-0812">Transmembrane</keyword>
<dbReference type="PaxDb" id="8022-A0A060X893"/>
<dbReference type="PROSITE" id="PS50025">
    <property type="entry name" value="LAM_G_DOMAIN"/>
    <property type="match status" value="2"/>
</dbReference>
<accession>A0A060X893</accession>
<keyword evidence="5" id="KW-0677">Repeat</keyword>
<evidence type="ECO:0000256" key="4">
    <source>
        <dbReference type="ARBA" id="ARBA00022729"/>
    </source>
</evidence>
<evidence type="ECO:0000313" key="15">
    <source>
        <dbReference type="Proteomes" id="UP000193380"/>
    </source>
</evidence>
<evidence type="ECO:0000256" key="7">
    <source>
        <dbReference type="ARBA" id="ARBA00023136"/>
    </source>
</evidence>
<evidence type="ECO:0000256" key="5">
    <source>
        <dbReference type="ARBA" id="ARBA00022737"/>
    </source>
</evidence>
<dbReference type="SMART" id="SM00282">
    <property type="entry name" value="LamG"/>
    <property type="match status" value="2"/>
</dbReference>
<feature type="domain" description="EGF-like" evidence="12">
    <location>
        <begin position="434"/>
        <end position="471"/>
    </location>
</feature>
<dbReference type="Gene3D" id="2.60.120.200">
    <property type="match status" value="2"/>
</dbReference>
<evidence type="ECO:0000313" key="14">
    <source>
        <dbReference type="EMBL" id="CDQ73065.1"/>
    </source>
</evidence>
<evidence type="ECO:0000259" key="10">
    <source>
        <dbReference type="PROSITE" id="PS50022"/>
    </source>
</evidence>
<keyword evidence="6" id="KW-1133">Transmembrane helix</keyword>
<dbReference type="InterPro" id="IPR002181">
    <property type="entry name" value="Fibrinogen_a/b/g_C_dom"/>
</dbReference>
<dbReference type="InterPro" id="IPR013320">
    <property type="entry name" value="ConA-like_dom_sf"/>
</dbReference>
<dbReference type="EMBL" id="FR904876">
    <property type="protein sequence ID" value="CDQ73065.1"/>
    <property type="molecule type" value="Genomic_DNA"/>
</dbReference>
<comment type="subcellular location">
    <subcellularLocation>
        <location evidence="1">Membrane</location>
        <topology evidence="1">Single-pass type I membrane protein</topology>
    </subcellularLocation>
</comment>
<keyword evidence="8" id="KW-1015">Disulfide bond</keyword>
<evidence type="ECO:0000256" key="2">
    <source>
        <dbReference type="ARBA" id="ARBA00010241"/>
    </source>
</evidence>
<dbReference type="InterPro" id="IPR036056">
    <property type="entry name" value="Fibrinogen-like_C"/>
</dbReference>
<dbReference type="PANTHER" id="PTHR15036">
    <property type="entry name" value="PIKACHURIN-LIKE PROTEIN"/>
    <property type="match status" value="1"/>
</dbReference>
<dbReference type="PANTHER" id="PTHR15036:SF84">
    <property type="entry name" value="CONTACTIN-ASSOCIATED PROTEIN-LIKE 5 ISOFORM X1"/>
    <property type="match status" value="1"/>
</dbReference>
<dbReference type="CDD" id="cd00110">
    <property type="entry name" value="LamG"/>
    <property type="match status" value="2"/>
</dbReference>
<reference evidence="14" key="2">
    <citation type="submission" date="2014-03" db="EMBL/GenBank/DDBJ databases">
        <authorList>
            <person name="Genoscope - CEA"/>
        </authorList>
    </citation>
    <scope>NUCLEOTIDE SEQUENCE</scope>
</reference>
<dbReference type="InterPro" id="IPR000421">
    <property type="entry name" value="FA58C"/>
</dbReference>
<dbReference type="SUPFAM" id="SSF57196">
    <property type="entry name" value="EGF/Laminin"/>
    <property type="match status" value="1"/>
</dbReference>
<dbReference type="InterPro" id="IPR001791">
    <property type="entry name" value="Laminin_G"/>
</dbReference>
<dbReference type="Pfam" id="PF02210">
    <property type="entry name" value="Laminin_G_2"/>
    <property type="match status" value="2"/>
</dbReference>
<sequence>MSRCSLTFDRSVYIKYRFVGNVNADGVVHHKLSHSIRGRFLRFVPLDWNPSGWVGLRVEVYGCAYKSDVADFDGRSSLLYRFNQKSMSTVKDVISLRFKSRQAEGVLLHGEGQRGNYITLELHRARLALYLNLDDTRLRFSSGRVAVTLSSLLDDQHWHSVLIERFNKQVNLTVDTHTQHFRTKGEGDSLEVDYELSFGGIPLPGKPGTFLRKNFHGCMENLYYNGINIIDLAKRRKPQIYSVGNVTFSCSEPQLVSTTFLSSSSSFLSLPATLSASGGFAVRFQFRTWNPDGLLLSTRLALEPQRLELQISNSRLRLTHHMSAQQKEEVSTGHRVNDGLWHSASLSSRGLQVTMTLDNEPSSTMELGDHMEAGDSLYFGGCPSLNVSGCENPTLAFQGCMRLFSINSQPMDLNLVHQGRLGDYKELQFDTCGIHDRCLPNFCEHGGQCSQSWSCFYCDCSGTGYTGATCHNSIYEASCEAYRLTGSSSGYFSIDPDGSGPLAPTLVYCNMTENKVWTVVTHNSTDPVRVQGSTLQKPYIMKFNYSASPEQLLALVSGSEQCQQEVMYSCRKSRLFNTRGELGKSVSLISTFLVVYIVDTMDEEVMQAGSKGFIGCLSSVQFNHMAPLKAALLNRASSLVSVRGHLVESNCGALADSTIFHSQSGEESRMYSEYTVFLWTMSSNILILYTVNTEAGIEFSVYRFFHCHNDGSQGNVAHCFMSVPCPQTNDRSMM</sequence>
<dbReference type="PROSITE" id="PS50022">
    <property type="entry name" value="FA58C_3"/>
    <property type="match status" value="1"/>
</dbReference>
<dbReference type="Gene3D" id="2.10.25.10">
    <property type="entry name" value="Laminin"/>
    <property type="match status" value="1"/>
</dbReference>
<name>A0A060X893_ONCMY</name>
<evidence type="ECO:0000259" key="12">
    <source>
        <dbReference type="PROSITE" id="PS50026"/>
    </source>
</evidence>
<proteinExistence type="inferred from homology"/>